<dbReference type="OrthoDB" id="5411109at2"/>
<evidence type="ECO:0000313" key="3">
    <source>
        <dbReference type="EMBL" id="RAM02342.1"/>
    </source>
</evidence>
<dbReference type="Proteomes" id="UP000248798">
    <property type="component" value="Unassembled WGS sequence"/>
</dbReference>
<keyword evidence="5" id="KW-1185">Reference proteome</keyword>
<reference evidence="2 5" key="2">
    <citation type="submission" date="2019-02" db="EMBL/GenBank/DDBJ databases">
        <title>Complete genome sequence of Desulfobacter hydrogenophilus AcRS1.</title>
        <authorList>
            <person name="Marietou A."/>
            <person name="Lund M.B."/>
            <person name="Marshall I.P.G."/>
            <person name="Schreiber L."/>
            <person name="Jorgensen B."/>
        </authorList>
    </citation>
    <scope>NUCLEOTIDE SEQUENCE [LARGE SCALE GENOMIC DNA]</scope>
    <source>
        <strain evidence="2 5">AcRS1</strain>
    </source>
</reference>
<dbReference type="PANTHER" id="PTHR43155">
    <property type="entry name" value="CYCLIC DI-GMP PHOSPHODIESTERASE PA4108-RELATED"/>
    <property type="match status" value="1"/>
</dbReference>
<proteinExistence type="predicted"/>
<sequence>MSVDVDQKMLEMMQAKKVFLKKYKRAQQLFSDLVKSQKRLFNIDSQEKKNGEVSDKINIKESVHAIDEIMEMLVETDRLILNSTKDYFSTDDYLFQHSFGVCYIGTIVLKRFNEIFSRYIKKMLTAKFKENLKHCQQEDMAPFFYYPPEAVRTISMGYLIHDMGKIMVPDSLLNKKSGLNRMELRQIQKHAGGYGTLFLKMNGIYDVYVENIIKYHHAAIYPNEKKAYPVYQSPSDLPPYVKICKLADIYSAMTLKRSYGEAVNPTKVVNTIFQDYSGRDPILQLILYSFVKEIGTCPEGSILTLKNGQSVYVINSEGPEVIIFTDQDGNTIETADKIINLSSPDSKNQNLFIDGQHRPKTPIEMFDRLPKYLKEFHSE</sequence>
<dbReference type="InterPro" id="IPR037522">
    <property type="entry name" value="HD_GYP_dom"/>
</dbReference>
<name>A0A328FFW9_9BACT</name>
<dbReference type="InterPro" id="IPR006674">
    <property type="entry name" value="HD_domain"/>
</dbReference>
<evidence type="ECO:0000313" key="5">
    <source>
        <dbReference type="Proteomes" id="UP000293902"/>
    </source>
</evidence>
<feature type="domain" description="HD-GYP" evidence="1">
    <location>
        <begin position="93"/>
        <end position="303"/>
    </location>
</feature>
<dbReference type="Proteomes" id="UP000293902">
    <property type="component" value="Chromosome"/>
</dbReference>
<dbReference type="InterPro" id="IPR003607">
    <property type="entry name" value="HD/PDEase_dom"/>
</dbReference>
<dbReference type="Pfam" id="PF01966">
    <property type="entry name" value="HD"/>
    <property type="match status" value="1"/>
</dbReference>
<evidence type="ECO:0000313" key="2">
    <source>
        <dbReference type="EMBL" id="QBH13236.1"/>
    </source>
</evidence>
<protein>
    <submittedName>
        <fullName evidence="3">Diguanylate cyclase</fullName>
    </submittedName>
    <submittedName>
        <fullName evidence="2">HD domain-containing protein</fullName>
    </submittedName>
</protein>
<organism evidence="3 4">
    <name type="scientific">Desulfobacter hydrogenophilus</name>
    <dbReference type="NCBI Taxonomy" id="2291"/>
    <lineage>
        <taxon>Bacteria</taxon>
        <taxon>Pseudomonadati</taxon>
        <taxon>Thermodesulfobacteriota</taxon>
        <taxon>Desulfobacteria</taxon>
        <taxon>Desulfobacterales</taxon>
        <taxon>Desulfobacteraceae</taxon>
        <taxon>Desulfobacter</taxon>
    </lineage>
</organism>
<dbReference type="EMBL" id="QLNI01000015">
    <property type="protein sequence ID" value="RAM02342.1"/>
    <property type="molecule type" value="Genomic_DNA"/>
</dbReference>
<dbReference type="Gene3D" id="1.10.3210.10">
    <property type="entry name" value="Hypothetical protein af1432"/>
    <property type="match status" value="1"/>
</dbReference>
<evidence type="ECO:0000259" key="1">
    <source>
        <dbReference type="PROSITE" id="PS51832"/>
    </source>
</evidence>
<dbReference type="AlphaFoldDB" id="A0A328FFW9"/>
<dbReference type="CDD" id="cd00077">
    <property type="entry name" value="HDc"/>
    <property type="match status" value="1"/>
</dbReference>
<evidence type="ECO:0000313" key="4">
    <source>
        <dbReference type="Proteomes" id="UP000248798"/>
    </source>
</evidence>
<dbReference type="SUPFAM" id="SSF109604">
    <property type="entry name" value="HD-domain/PDEase-like"/>
    <property type="match status" value="1"/>
</dbReference>
<accession>A0A328FFW9</accession>
<dbReference type="RefSeq" id="WP_111955707.1">
    <property type="nucleotide sequence ID" value="NZ_CP036313.1"/>
</dbReference>
<dbReference type="PANTHER" id="PTHR43155:SF2">
    <property type="entry name" value="CYCLIC DI-GMP PHOSPHODIESTERASE PA4108"/>
    <property type="match status" value="1"/>
</dbReference>
<gene>
    <name evidence="3" type="ORF">DO021_08625</name>
    <name evidence="2" type="ORF">EYB58_10070</name>
</gene>
<reference evidence="3 4" key="1">
    <citation type="submission" date="2018-06" db="EMBL/GenBank/DDBJ databases">
        <title>Complete Genome Sequence of Desulfobacter hydrogenophilus (DSM3380).</title>
        <authorList>
            <person name="Marietou A."/>
            <person name="Schreiber L."/>
            <person name="Marshall I."/>
            <person name="Jorgensen B."/>
        </authorList>
    </citation>
    <scope>NUCLEOTIDE SEQUENCE [LARGE SCALE GENOMIC DNA]</scope>
    <source>
        <strain evidence="3 4">DSM 3380</strain>
    </source>
</reference>
<dbReference type="PROSITE" id="PS51832">
    <property type="entry name" value="HD_GYP"/>
    <property type="match status" value="1"/>
</dbReference>
<dbReference type="EMBL" id="CP036313">
    <property type="protein sequence ID" value="QBH13236.1"/>
    <property type="molecule type" value="Genomic_DNA"/>
</dbReference>